<dbReference type="OrthoDB" id="9796125at2"/>
<keyword evidence="3" id="KW-1185">Reference proteome</keyword>
<proteinExistence type="predicted"/>
<evidence type="ECO:0000313" key="2">
    <source>
        <dbReference type="EMBL" id="VCU11144.1"/>
    </source>
</evidence>
<dbReference type="AlphaFoldDB" id="A0A3S4B430"/>
<dbReference type="RefSeq" id="WP_129611157.1">
    <property type="nucleotide sequence ID" value="NZ_UWOC01000191.1"/>
</dbReference>
<protein>
    <recommendedName>
        <fullName evidence="1">DUF4387 domain-containing protein</fullName>
    </recommendedName>
</protein>
<reference evidence="3" key="1">
    <citation type="submission" date="2018-10" db="EMBL/GenBank/DDBJ databases">
        <authorList>
            <person name="Peiro R."/>
            <person name="Begona"/>
            <person name="Cbmso G."/>
            <person name="Lopez M."/>
            <person name="Gonzalez S."/>
            <person name="Sacristan E."/>
            <person name="Castillo E."/>
        </authorList>
    </citation>
    <scope>NUCLEOTIDE SEQUENCE [LARGE SCALE GENOMIC DNA]</scope>
</reference>
<comment type="caution">
    <text evidence="2">The sequence shown here is derived from an EMBL/GenBank/DDBJ whole genome shotgun (WGS) entry which is preliminary data.</text>
</comment>
<evidence type="ECO:0000313" key="3">
    <source>
        <dbReference type="Proteomes" id="UP000289200"/>
    </source>
</evidence>
<organism evidence="2 3">
    <name type="scientific">Rhodoplanes serenus</name>
    <dbReference type="NCBI Taxonomy" id="200615"/>
    <lineage>
        <taxon>Bacteria</taxon>
        <taxon>Pseudomonadati</taxon>
        <taxon>Pseudomonadota</taxon>
        <taxon>Alphaproteobacteria</taxon>
        <taxon>Hyphomicrobiales</taxon>
        <taxon>Nitrobacteraceae</taxon>
        <taxon>Rhodoplanes</taxon>
    </lineage>
</organism>
<dbReference type="EMBL" id="UWOC01000191">
    <property type="protein sequence ID" value="VCU11144.1"/>
    <property type="molecule type" value="Genomic_DNA"/>
</dbReference>
<dbReference type="Proteomes" id="UP000289200">
    <property type="component" value="Unassembled WGS sequence"/>
</dbReference>
<gene>
    <name evidence="2" type="ORF">RHODGE_RHODGE_04350</name>
</gene>
<evidence type="ECO:0000259" key="1">
    <source>
        <dbReference type="Pfam" id="PF14330"/>
    </source>
</evidence>
<dbReference type="InterPro" id="IPR025496">
    <property type="entry name" value="DUF4387"/>
</dbReference>
<sequence length="109" mass="11708">MTTVRLVDIAGVIRSKNAGPFELTLDIMVGDPAWYQRLRQSEVLSPARIAALYGIAESDVLSIVAFDPASAIKITLKRPLASGAVGDADVYGAQQHAPLLRLSFEVLDD</sequence>
<feature type="domain" description="DUF4387" evidence="1">
    <location>
        <begin position="6"/>
        <end position="102"/>
    </location>
</feature>
<dbReference type="Pfam" id="PF14330">
    <property type="entry name" value="DUF4387"/>
    <property type="match status" value="1"/>
</dbReference>
<accession>A0A3S4B430</accession>
<name>A0A3S4B430_9BRAD</name>